<dbReference type="OrthoDB" id="9803667at2"/>
<dbReference type="NCBIfam" id="TIGR00125">
    <property type="entry name" value="cyt_tran_rel"/>
    <property type="match status" value="1"/>
</dbReference>
<evidence type="ECO:0000313" key="15">
    <source>
        <dbReference type="Proteomes" id="UP000006415"/>
    </source>
</evidence>
<feature type="region of interest" description="Disordered" evidence="12">
    <location>
        <begin position="80"/>
        <end position="117"/>
    </location>
</feature>
<name>J0LMR8_9BIFI</name>
<keyword evidence="9" id="KW-0067">ATP-binding</keyword>
<proteinExistence type="inferred from homology"/>
<evidence type="ECO:0000256" key="1">
    <source>
        <dbReference type="ARBA" id="ARBA00004726"/>
    </source>
</evidence>
<keyword evidence="4" id="KW-0288">FMN</keyword>
<evidence type="ECO:0000259" key="13">
    <source>
        <dbReference type="SMART" id="SM00904"/>
    </source>
</evidence>
<organism evidence="14 15">
    <name type="scientific">Scardovia wiggsiae F0424</name>
    <dbReference type="NCBI Taxonomy" id="857290"/>
    <lineage>
        <taxon>Bacteria</taxon>
        <taxon>Bacillati</taxon>
        <taxon>Actinomycetota</taxon>
        <taxon>Actinomycetes</taxon>
        <taxon>Bifidobacteriales</taxon>
        <taxon>Bifidobacteriaceae</taxon>
        <taxon>Scardovia</taxon>
    </lineage>
</organism>
<dbReference type="Gene3D" id="2.40.30.30">
    <property type="entry name" value="Riboflavin kinase-like"/>
    <property type="match status" value="1"/>
</dbReference>
<dbReference type="InterPro" id="IPR004821">
    <property type="entry name" value="Cyt_trans-like"/>
</dbReference>
<dbReference type="RefSeq" id="WP_007147623.1">
    <property type="nucleotide sequence ID" value="NZ_AKCI01000001.1"/>
</dbReference>
<dbReference type="InterPro" id="IPR015865">
    <property type="entry name" value="Riboflavin_kinase_bac/euk"/>
</dbReference>
<evidence type="ECO:0000256" key="3">
    <source>
        <dbReference type="ARBA" id="ARBA00022630"/>
    </source>
</evidence>
<keyword evidence="7" id="KW-0547">Nucleotide-binding</keyword>
<keyword evidence="3" id="KW-0285">Flavoprotein</keyword>
<dbReference type="PANTHER" id="PTHR22749:SF6">
    <property type="entry name" value="RIBOFLAVIN KINASE"/>
    <property type="match status" value="1"/>
</dbReference>
<comment type="caution">
    <text evidence="14">The sequence shown here is derived from an EMBL/GenBank/DDBJ whole genome shotgun (WGS) entry which is preliminary data.</text>
</comment>
<reference evidence="14 15" key="1">
    <citation type="submission" date="2012-01" db="EMBL/GenBank/DDBJ databases">
        <title>The Genome Sequence of Scardovia wiggsiae F0424.</title>
        <authorList>
            <consortium name="The Broad Institute Genome Sequencing Platform"/>
            <person name="Earl A."/>
            <person name="Ward D."/>
            <person name="Feldgarden M."/>
            <person name="Gevers D."/>
            <person name="Izard J."/>
            <person name="Ganesan A."/>
            <person name="Baranova O.V."/>
            <person name="Blanton J.M."/>
            <person name="Tanner A.C."/>
            <person name="Mathney J."/>
            <person name="Dewhirst F.E."/>
            <person name="Young S.K."/>
            <person name="Zeng Q."/>
            <person name="Gargeya S."/>
            <person name="Fitzgerald M."/>
            <person name="Haas B."/>
            <person name="Abouelleil A."/>
            <person name="Alvarado L."/>
            <person name="Arachchi H.M."/>
            <person name="Berlin A."/>
            <person name="Chapman S.B."/>
            <person name="Gearin G."/>
            <person name="Goldberg J."/>
            <person name="Griggs A."/>
            <person name="Gujja S."/>
            <person name="Hansen M."/>
            <person name="Heiman D."/>
            <person name="Howarth C."/>
            <person name="Larimer J."/>
            <person name="Lui A."/>
            <person name="MacDonald P.J.P."/>
            <person name="McCowen C."/>
            <person name="Montmayeur A."/>
            <person name="Murphy C."/>
            <person name="Neiman D."/>
            <person name="Pearson M."/>
            <person name="Priest M."/>
            <person name="Roberts A."/>
            <person name="Saif S."/>
            <person name="Shea T."/>
            <person name="Sisk P."/>
            <person name="Stolte C."/>
            <person name="Sykes S."/>
            <person name="Wortman J."/>
            <person name="Nusbaum C."/>
            <person name="Birren B."/>
        </authorList>
    </citation>
    <scope>NUCLEOTIDE SEQUENCE [LARGE SCALE GENOMIC DNA]</scope>
    <source>
        <strain evidence="14 15">F0424</strain>
    </source>
</reference>
<evidence type="ECO:0000256" key="7">
    <source>
        <dbReference type="ARBA" id="ARBA00022741"/>
    </source>
</evidence>
<dbReference type="HOGENOM" id="CLU_048437_0_0_11"/>
<keyword evidence="8" id="KW-0274">FAD</keyword>
<accession>J0LMR8</accession>
<evidence type="ECO:0000256" key="5">
    <source>
        <dbReference type="ARBA" id="ARBA00022679"/>
    </source>
</evidence>
<gene>
    <name evidence="14" type="ORF">HMPREF9156_00556</name>
</gene>
<evidence type="ECO:0000256" key="10">
    <source>
        <dbReference type="ARBA" id="ARBA00047880"/>
    </source>
</evidence>
<comment type="catalytic activity">
    <reaction evidence="11">
        <text>FMN + ATP + H(+) = FAD + diphosphate</text>
        <dbReference type="Rhea" id="RHEA:17237"/>
        <dbReference type="ChEBI" id="CHEBI:15378"/>
        <dbReference type="ChEBI" id="CHEBI:30616"/>
        <dbReference type="ChEBI" id="CHEBI:33019"/>
        <dbReference type="ChEBI" id="CHEBI:57692"/>
        <dbReference type="ChEBI" id="CHEBI:58210"/>
        <dbReference type="EC" id="2.7.7.2"/>
    </reaction>
</comment>
<dbReference type="UniPathway" id="UPA00277">
    <property type="reaction ID" value="UER00407"/>
</dbReference>
<dbReference type="Gene3D" id="3.40.50.620">
    <property type="entry name" value="HUPs"/>
    <property type="match status" value="1"/>
</dbReference>
<dbReference type="GO" id="GO:0003919">
    <property type="term" value="F:FMN adenylyltransferase activity"/>
    <property type="evidence" value="ECO:0007669"/>
    <property type="project" value="UniProtKB-EC"/>
</dbReference>
<keyword evidence="6" id="KW-0548">Nucleotidyltransferase</keyword>
<evidence type="ECO:0000313" key="14">
    <source>
        <dbReference type="EMBL" id="EJD65112.1"/>
    </source>
</evidence>
<dbReference type="GO" id="GO:0009231">
    <property type="term" value="P:riboflavin biosynthetic process"/>
    <property type="evidence" value="ECO:0007669"/>
    <property type="project" value="InterPro"/>
</dbReference>
<dbReference type="Pfam" id="PF01687">
    <property type="entry name" value="Flavokinase"/>
    <property type="match status" value="1"/>
</dbReference>
<dbReference type="AlphaFoldDB" id="J0LMR8"/>
<dbReference type="EMBL" id="AGZS01000002">
    <property type="protein sequence ID" value="EJD65112.1"/>
    <property type="molecule type" value="Genomic_DNA"/>
</dbReference>
<evidence type="ECO:0000256" key="2">
    <source>
        <dbReference type="ARBA" id="ARBA00010214"/>
    </source>
</evidence>
<evidence type="ECO:0000256" key="4">
    <source>
        <dbReference type="ARBA" id="ARBA00022643"/>
    </source>
</evidence>
<dbReference type="SUPFAM" id="SSF82114">
    <property type="entry name" value="Riboflavin kinase-like"/>
    <property type="match status" value="1"/>
</dbReference>
<dbReference type="GO" id="GO:0005524">
    <property type="term" value="F:ATP binding"/>
    <property type="evidence" value="ECO:0007669"/>
    <property type="project" value="UniProtKB-KW"/>
</dbReference>
<feature type="domain" description="Riboflavin kinase" evidence="13">
    <location>
        <begin position="269"/>
        <end position="401"/>
    </location>
</feature>
<dbReference type="InterPro" id="IPR023468">
    <property type="entry name" value="Riboflavin_kinase"/>
</dbReference>
<comment type="catalytic activity">
    <reaction evidence="10">
        <text>riboflavin + ATP = FMN + ADP + H(+)</text>
        <dbReference type="Rhea" id="RHEA:14357"/>
        <dbReference type="ChEBI" id="CHEBI:15378"/>
        <dbReference type="ChEBI" id="CHEBI:30616"/>
        <dbReference type="ChEBI" id="CHEBI:57986"/>
        <dbReference type="ChEBI" id="CHEBI:58210"/>
        <dbReference type="ChEBI" id="CHEBI:456216"/>
        <dbReference type="EC" id="2.7.1.26"/>
    </reaction>
</comment>
<keyword evidence="15" id="KW-1185">Reference proteome</keyword>
<dbReference type="InterPro" id="IPR023465">
    <property type="entry name" value="Riboflavin_kinase_dom_sf"/>
</dbReference>
<comment type="similarity">
    <text evidence="2">Belongs to the RibF family.</text>
</comment>
<dbReference type="SUPFAM" id="SSF52374">
    <property type="entry name" value="Nucleotidylyl transferase"/>
    <property type="match status" value="1"/>
</dbReference>
<dbReference type="STRING" id="857290.HMPREF9156_00556"/>
<dbReference type="Proteomes" id="UP000006415">
    <property type="component" value="Unassembled WGS sequence"/>
</dbReference>
<evidence type="ECO:0000256" key="12">
    <source>
        <dbReference type="SAM" id="MobiDB-lite"/>
    </source>
</evidence>
<evidence type="ECO:0000256" key="11">
    <source>
        <dbReference type="ARBA" id="ARBA00049494"/>
    </source>
</evidence>
<dbReference type="PANTHER" id="PTHR22749">
    <property type="entry name" value="RIBOFLAVIN KINASE/FMN ADENYLYLTRANSFERASE"/>
    <property type="match status" value="1"/>
</dbReference>
<dbReference type="GO" id="GO:0006747">
    <property type="term" value="P:FAD biosynthetic process"/>
    <property type="evidence" value="ECO:0007669"/>
    <property type="project" value="UniProtKB-UniPathway"/>
</dbReference>
<protein>
    <submittedName>
        <fullName evidence="14">Riboflavin biosynthesis protein RibF</fullName>
    </submittedName>
</protein>
<dbReference type="Pfam" id="PF06574">
    <property type="entry name" value="FAD_syn"/>
    <property type="match status" value="2"/>
</dbReference>
<dbReference type="eggNOG" id="COG0196">
    <property type="taxonomic scope" value="Bacteria"/>
</dbReference>
<dbReference type="GO" id="GO:0009398">
    <property type="term" value="P:FMN biosynthetic process"/>
    <property type="evidence" value="ECO:0007669"/>
    <property type="project" value="TreeGrafter"/>
</dbReference>
<keyword evidence="5" id="KW-0808">Transferase</keyword>
<dbReference type="SMART" id="SM00904">
    <property type="entry name" value="Flavokinase"/>
    <property type="match status" value="1"/>
</dbReference>
<dbReference type="InterPro" id="IPR015864">
    <property type="entry name" value="FAD_synthase"/>
</dbReference>
<evidence type="ECO:0000256" key="9">
    <source>
        <dbReference type="ARBA" id="ARBA00022840"/>
    </source>
</evidence>
<evidence type="ECO:0000256" key="8">
    <source>
        <dbReference type="ARBA" id="ARBA00022827"/>
    </source>
</evidence>
<dbReference type="GO" id="GO:0008531">
    <property type="term" value="F:riboflavin kinase activity"/>
    <property type="evidence" value="ECO:0007669"/>
    <property type="project" value="UniProtKB-EC"/>
</dbReference>
<dbReference type="InterPro" id="IPR014729">
    <property type="entry name" value="Rossmann-like_a/b/a_fold"/>
</dbReference>
<evidence type="ECO:0000256" key="6">
    <source>
        <dbReference type="ARBA" id="ARBA00022695"/>
    </source>
</evidence>
<comment type="pathway">
    <text evidence="1">Cofactor biosynthesis; FAD biosynthesis; FAD from FMN: step 1/1.</text>
</comment>
<sequence>MKVIRLVPDTDGAVPWPVLDKEKRSVVTIGTFDGVHKGHAAVIRRTAELAEKYGSFSVVIMFDPRPSFVHSHSSIGPGIHIPAAPAPVQDDGSPQDGSIQFGGNNEPDPEDPEAISSAGQRIQWIRDLGIQYLLIVRYTPGFARQTYINFLGQLVGKLGMRTLVLGADARFGRGLEGNVKTSRTVAASTGVFEVDAVEDQGRGFTWVFPDVQYHVPDSAGEPANPLNSMSKADRRAWTKKHHMVRVRDWSSSHVRDALAGGRIAEAAEVLGRSPQIRGEVVHGEARGRQLGFPTANLGGTIEGFIPVDGVYAGYVTDAGHRWPAAVSVGTKETFRDAADAHSDSERVVEAYIIDETGLDLYGHTVTIEFTAFMRPQARFGSFQELIAQLGEDSQRAKAIISGRRKTA</sequence>